<dbReference type="Proteomes" id="UP001148786">
    <property type="component" value="Unassembled WGS sequence"/>
</dbReference>
<dbReference type="AlphaFoldDB" id="A0A9W8K053"/>
<accession>A0A9W8K053</accession>
<comment type="caution">
    <text evidence="1">The sequence shown here is derived from an EMBL/GenBank/DDBJ whole genome shotgun (WGS) entry which is preliminary data.</text>
</comment>
<name>A0A9W8K053_9AGAR</name>
<proteinExistence type="predicted"/>
<dbReference type="OrthoDB" id="432970at2759"/>
<gene>
    <name evidence="1" type="ORF">NLJ89_g5475</name>
</gene>
<sequence>MSFLLLLYWKNHRQLCTFNQNAKKGIAKAIENGDTLGEIPIREIDPGVFTRTLQAASPLLKTAAMEALEIHTSSECCLTHIVWITVASNLTAGTPKAATPSDAVKYFRVTDGCVCTIDTTPMDITADAREEIIRNQKKALELRESGAALGVLCPSFDARMVERNPLWLQELQFHIARGVGI</sequence>
<evidence type="ECO:0000313" key="1">
    <source>
        <dbReference type="EMBL" id="KAJ3508950.1"/>
    </source>
</evidence>
<organism evidence="1 2">
    <name type="scientific">Agrocybe chaxingu</name>
    <dbReference type="NCBI Taxonomy" id="84603"/>
    <lineage>
        <taxon>Eukaryota</taxon>
        <taxon>Fungi</taxon>
        <taxon>Dikarya</taxon>
        <taxon>Basidiomycota</taxon>
        <taxon>Agaricomycotina</taxon>
        <taxon>Agaricomycetes</taxon>
        <taxon>Agaricomycetidae</taxon>
        <taxon>Agaricales</taxon>
        <taxon>Agaricineae</taxon>
        <taxon>Strophariaceae</taxon>
        <taxon>Agrocybe</taxon>
    </lineage>
</organism>
<dbReference type="EMBL" id="JANKHO010000518">
    <property type="protein sequence ID" value="KAJ3508950.1"/>
    <property type="molecule type" value="Genomic_DNA"/>
</dbReference>
<reference evidence="1" key="1">
    <citation type="submission" date="2022-07" db="EMBL/GenBank/DDBJ databases">
        <title>Genome Sequence of Agrocybe chaxingu.</title>
        <authorList>
            <person name="Buettner E."/>
        </authorList>
    </citation>
    <scope>NUCLEOTIDE SEQUENCE</scope>
    <source>
        <strain evidence="1">MP-N11</strain>
    </source>
</reference>
<keyword evidence="2" id="KW-1185">Reference proteome</keyword>
<evidence type="ECO:0000313" key="2">
    <source>
        <dbReference type="Proteomes" id="UP001148786"/>
    </source>
</evidence>
<protein>
    <submittedName>
        <fullName evidence="1">Uncharacterized protein</fullName>
    </submittedName>
</protein>